<accession>A0A368JK78</accession>
<comment type="caution">
    <text evidence="2">The sequence shown here is derived from an EMBL/GenBank/DDBJ whole genome shotgun (WGS) entry which is preliminary data.</text>
</comment>
<feature type="transmembrane region" description="Helical" evidence="1">
    <location>
        <begin position="60"/>
        <end position="80"/>
    </location>
</feature>
<evidence type="ECO:0000313" key="2">
    <source>
        <dbReference type="EMBL" id="RCR67456.1"/>
    </source>
</evidence>
<dbReference type="AlphaFoldDB" id="A0A368JK78"/>
<keyword evidence="1" id="KW-1133">Transmembrane helix</keyword>
<gene>
    <name evidence="2" type="ORF">DUE52_21890</name>
</gene>
<keyword evidence="1" id="KW-0472">Membrane</keyword>
<dbReference type="RefSeq" id="WP_114408191.1">
    <property type="nucleotide sequence ID" value="NZ_QOWE01000019.1"/>
</dbReference>
<dbReference type="EMBL" id="QOWE01000019">
    <property type="protein sequence ID" value="RCR67456.1"/>
    <property type="molecule type" value="Genomic_DNA"/>
</dbReference>
<sequence length="82" mass="9273">MTSIEIKTYEALKEKLGQQAAQQLMQTIFTLQQAGAKPGPESVPTTPQVELMLARMKRHLVLWLAGLWLIQMITLVSLFLHL</sequence>
<keyword evidence="1" id="KW-0812">Transmembrane</keyword>
<reference evidence="2 3" key="1">
    <citation type="submission" date="2018-07" db="EMBL/GenBank/DDBJ databases">
        <title>Genome analysis of Larkinella rosea.</title>
        <authorList>
            <person name="Zhou Z."/>
            <person name="Wang G."/>
        </authorList>
    </citation>
    <scope>NUCLEOTIDE SEQUENCE [LARGE SCALE GENOMIC DNA]</scope>
    <source>
        <strain evidence="3">zzj9</strain>
    </source>
</reference>
<name>A0A368JK78_9BACT</name>
<evidence type="ECO:0000256" key="1">
    <source>
        <dbReference type="SAM" id="Phobius"/>
    </source>
</evidence>
<proteinExistence type="predicted"/>
<keyword evidence="3" id="KW-1185">Reference proteome</keyword>
<protein>
    <submittedName>
        <fullName evidence="2">Uncharacterized protein</fullName>
    </submittedName>
</protein>
<organism evidence="2 3">
    <name type="scientific">Larkinella punicea</name>
    <dbReference type="NCBI Taxonomy" id="2315727"/>
    <lineage>
        <taxon>Bacteria</taxon>
        <taxon>Pseudomonadati</taxon>
        <taxon>Bacteroidota</taxon>
        <taxon>Cytophagia</taxon>
        <taxon>Cytophagales</taxon>
        <taxon>Spirosomataceae</taxon>
        <taxon>Larkinella</taxon>
    </lineage>
</organism>
<dbReference type="Proteomes" id="UP000253383">
    <property type="component" value="Unassembled WGS sequence"/>
</dbReference>
<evidence type="ECO:0000313" key="3">
    <source>
        <dbReference type="Proteomes" id="UP000253383"/>
    </source>
</evidence>